<proteinExistence type="inferred from homology"/>
<name>A0A7X5HU28_9FIRM</name>
<comment type="subcellular location">
    <subcellularLocation>
        <location evidence="1">Cell membrane</location>
        <topology evidence="1">Multi-pass membrane protein</topology>
    </subcellularLocation>
</comment>
<dbReference type="EMBL" id="JAAEEH010000004">
    <property type="protein sequence ID" value="NDL66673.1"/>
    <property type="molecule type" value="Genomic_DNA"/>
</dbReference>
<evidence type="ECO:0000313" key="9">
    <source>
        <dbReference type="Proteomes" id="UP000461585"/>
    </source>
</evidence>
<feature type="transmembrane region" description="Helical" evidence="7">
    <location>
        <begin position="114"/>
        <end position="134"/>
    </location>
</feature>
<feature type="transmembrane region" description="Helical" evidence="7">
    <location>
        <begin position="71"/>
        <end position="93"/>
    </location>
</feature>
<keyword evidence="9" id="KW-1185">Reference proteome</keyword>
<evidence type="ECO:0000256" key="5">
    <source>
        <dbReference type="ARBA" id="ARBA00022989"/>
    </source>
</evidence>
<dbReference type="GO" id="GO:0005886">
    <property type="term" value="C:plasma membrane"/>
    <property type="evidence" value="ECO:0007669"/>
    <property type="project" value="UniProtKB-SubCell"/>
</dbReference>
<accession>A0A7X5HU28</accession>
<evidence type="ECO:0000256" key="1">
    <source>
        <dbReference type="ARBA" id="ARBA00004651"/>
    </source>
</evidence>
<gene>
    <name evidence="8" type="ORF">GXN74_02775</name>
</gene>
<comment type="caution">
    <text evidence="8">The sequence shown here is derived from an EMBL/GenBank/DDBJ whole genome shotgun (WGS) entry which is preliminary data.</text>
</comment>
<evidence type="ECO:0000313" key="8">
    <source>
        <dbReference type="EMBL" id="NDL66673.1"/>
    </source>
</evidence>
<sequence>MLVRLVLEFLGIGLFTYGGGLAMLVLLQDRAEELQWMGPAQFADMIAISQSTPGPIAINLATFVGVVQGGVAGAVAASIAVCVPGVLISLLVSRFLQTFAENPTVVHLLKGIRALVVGLIAMAVFQIAKISILVPEGQGGGLLGIFHPVSLVLLGVFVYGIARWDKHPLVYILLGGVLGVLAY</sequence>
<dbReference type="PANTHER" id="PTHR43663">
    <property type="entry name" value="CHROMATE TRANSPORT PROTEIN-RELATED"/>
    <property type="match status" value="1"/>
</dbReference>
<keyword evidence="3" id="KW-1003">Cell membrane</keyword>
<protein>
    <submittedName>
        <fullName evidence="8">Chromate transporter</fullName>
    </submittedName>
</protein>
<organism evidence="8 9">
    <name type="scientific">Anaerotalea alkaliphila</name>
    <dbReference type="NCBI Taxonomy" id="2662126"/>
    <lineage>
        <taxon>Bacteria</taxon>
        <taxon>Bacillati</taxon>
        <taxon>Bacillota</taxon>
        <taxon>Clostridia</taxon>
        <taxon>Eubacteriales</taxon>
        <taxon>Anaerotalea</taxon>
    </lineage>
</organism>
<feature type="transmembrane region" description="Helical" evidence="7">
    <location>
        <begin position="140"/>
        <end position="162"/>
    </location>
</feature>
<evidence type="ECO:0000256" key="6">
    <source>
        <dbReference type="ARBA" id="ARBA00023136"/>
    </source>
</evidence>
<dbReference type="GO" id="GO:0015109">
    <property type="term" value="F:chromate transmembrane transporter activity"/>
    <property type="evidence" value="ECO:0007669"/>
    <property type="project" value="InterPro"/>
</dbReference>
<keyword evidence="5 7" id="KW-1133">Transmembrane helix</keyword>
<dbReference type="PANTHER" id="PTHR43663:SF1">
    <property type="entry name" value="CHROMATE TRANSPORTER"/>
    <property type="match status" value="1"/>
</dbReference>
<dbReference type="InterPro" id="IPR003370">
    <property type="entry name" value="Chromate_transpt"/>
</dbReference>
<evidence type="ECO:0000256" key="7">
    <source>
        <dbReference type="SAM" id="Phobius"/>
    </source>
</evidence>
<comment type="similarity">
    <text evidence="2">Belongs to the chromate ion transporter (CHR) (TC 2.A.51) family.</text>
</comment>
<evidence type="ECO:0000256" key="4">
    <source>
        <dbReference type="ARBA" id="ARBA00022692"/>
    </source>
</evidence>
<keyword evidence="4 7" id="KW-0812">Transmembrane</keyword>
<dbReference type="RefSeq" id="WP_162369395.1">
    <property type="nucleotide sequence ID" value="NZ_JAAEEH010000004.1"/>
</dbReference>
<keyword evidence="6 7" id="KW-0472">Membrane</keyword>
<dbReference type="InterPro" id="IPR052518">
    <property type="entry name" value="CHR_Transporter"/>
</dbReference>
<feature type="transmembrane region" description="Helical" evidence="7">
    <location>
        <begin position="7"/>
        <end position="27"/>
    </location>
</feature>
<evidence type="ECO:0000256" key="3">
    <source>
        <dbReference type="ARBA" id="ARBA00022475"/>
    </source>
</evidence>
<reference evidence="8 9" key="1">
    <citation type="submission" date="2020-01" db="EMBL/GenBank/DDBJ databases">
        <title>Anaeroalcalibacter tamaniensis gen. nov., sp. nov., moderately halophilic strictly anaerobic fermenter bacterium from mud volcano of Taman peninsula.</title>
        <authorList>
            <person name="Frolova A."/>
            <person name="Merkel A.Y."/>
            <person name="Slobodkin A.I."/>
        </authorList>
    </citation>
    <scope>NUCLEOTIDE SEQUENCE [LARGE SCALE GENOMIC DNA]</scope>
    <source>
        <strain evidence="8 9">F-3ap</strain>
    </source>
</reference>
<dbReference type="Pfam" id="PF02417">
    <property type="entry name" value="Chromate_transp"/>
    <property type="match status" value="1"/>
</dbReference>
<evidence type="ECO:0000256" key="2">
    <source>
        <dbReference type="ARBA" id="ARBA00005262"/>
    </source>
</evidence>
<dbReference type="Proteomes" id="UP000461585">
    <property type="component" value="Unassembled WGS sequence"/>
</dbReference>
<dbReference type="AlphaFoldDB" id="A0A7X5HU28"/>